<dbReference type="NCBIfam" id="TIGR02081">
    <property type="entry name" value="metW"/>
    <property type="match status" value="1"/>
</dbReference>
<reference evidence="2" key="1">
    <citation type="submission" date="2016-10" db="EMBL/GenBank/DDBJ databases">
        <authorList>
            <person name="Varghese N."/>
            <person name="Submissions S."/>
        </authorList>
    </citation>
    <scope>NUCLEOTIDE SEQUENCE [LARGE SCALE GENOMIC DNA]</scope>
    <source>
        <strain evidence="2">DSM 26348</strain>
    </source>
</reference>
<keyword evidence="2" id="KW-1185">Reference proteome</keyword>
<dbReference type="SUPFAM" id="SSF53335">
    <property type="entry name" value="S-adenosyl-L-methionine-dependent methyltransferases"/>
    <property type="match status" value="1"/>
</dbReference>
<gene>
    <name evidence="1" type="ORF">SAMN05421753_11493</name>
</gene>
<dbReference type="InterPro" id="IPR010743">
    <property type="entry name" value="Methionine_synth_MetW"/>
</dbReference>
<dbReference type="STRING" id="1576369.SAMN05421753_11493"/>
<dbReference type="Proteomes" id="UP000199518">
    <property type="component" value="Unassembled WGS sequence"/>
</dbReference>
<dbReference type="Pfam" id="PF07021">
    <property type="entry name" value="MetW"/>
    <property type="match status" value="1"/>
</dbReference>
<proteinExistence type="predicted"/>
<dbReference type="CDD" id="cd02440">
    <property type="entry name" value="AdoMet_MTases"/>
    <property type="match status" value="1"/>
</dbReference>
<dbReference type="AlphaFoldDB" id="A0A1I3MSD6"/>
<evidence type="ECO:0000313" key="2">
    <source>
        <dbReference type="Proteomes" id="UP000199518"/>
    </source>
</evidence>
<dbReference type="EMBL" id="FOQD01000014">
    <property type="protein sequence ID" value="SFI99859.1"/>
    <property type="molecule type" value="Genomic_DNA"/>
</dbReference>
<protein>
    <submittedName>
        <fullName evidence="1">Methionine biosynthesis protein MetW</fullName>
    </submittedName>
</protein>
<organism evidence="1 2">
    <name type="scientific">Planctomicrobium piriforme</name>
    <dbReference type="NCBI Taxonomy" id="1576369"/>
    <lineage>
        <taxon>Bacteria</taxon>
        <taxon>Pseudomonadati</taxon>
        <taxon>Planctomycetota</taxon>
        <taxon>Planctomycetia</taxon>
        <taxon>Planctomycetales</taxon>
        <taxon>Planctomycetaceae</taxon>
        <taxon>Planctomicrobium</taxon>
    </lineage>
</organism>
<dbReference type="Gene3D" id="3.40.50.150">
    <property type="entry name" value="Vaccinia Virus protein VP39"/>
    <property type="match status" value="1"/>
</dbReference>
<dbReference type="InterPro" id="IPR029063">
    <property type="entry name" value="SAM-dependent_MTases_sf"/>
</dbReference>
<evidence type="ECO:0000313" key="1">
    <source>
        <dbReference type="EMBL" id="SFI99859.1"/>
    </source>
</evidence>
<sequence length="210" mass="23788">MCAKRISMPDPRSAVTNEVIINQIERGSRVLDLGCGDARLLERLRDEHACTVLGVERDEDAFVHAIERGVPILQADLNRGLATLPGQCFDYAVLSQTLQQIGKPLELLHDIFRIAHRALVVVPNFAHWRIRLQVTLQGRAPVTDHLPYEWYESPNVHFLSMLDFRELAQRGNFRIVKEIPIIGDRAVDRALFANLRAHSALYVLERAATP</sequence>
<name>A0A1I3MSD6_9PLAN</name>
<accession>A0A1I3MSD6</accession>